<dbReference type="AlphaFoldDB" id="A0A250KRS3"/>
<dbReference type="PANTHER" id="PTHR24220:SF685">
    <property type="entry name" value="ABC TRANSPORTER RELATED"/>
    <property type="match status" value="1"/>
</dbReference>
<dbReference type="RefSeq" id="WP_232020598.1">
    <property type="nucleotide sequence ID" value="NZ_AP017928.1"/>
</dbReference>
<dbReference type="PANTHER" id="PTHR24220">
    <property type="entry name" value="IMPORT ATP-BINDING PROTEIN"/>
    <property type="match status" value="1"/>
</dbReference>
<evidence type="ECO:0000313" key="7">
    <source>
        <dbReference type="Proteomes" id="UP000266313"/>
    </source>
</evidence>
<accession>A0A250KRS3</accession>
<organism evidence="6 7">
    <name type="scientific">Methylocaldum marinum</name>
    <dbReference type="NCBI Taxonomy" id="1432792"/>
    <lineage>
        <taxon>Bacteria</taxon>
        <taxon>Pseudomonadati</taxon>
        <taxon>Pseudomonadota</taxon>
        <taxon>Gammaproteobacteria</taxon>
        <taxon>Methylococcales</taxon>
        <taxon>Methylococcaceae</taxon>
        <taxon>Methylocaldum</taxon>
    </lineage>
</organism>
<dbReference type="EMBL" id="AP017928">
    <property type="protein sequence ID" value="BBA34214.1"/>
    <property type="molecule type" value="Genomic_DNA"/>
</dbReference>
<dbReference type="InterPro" id="IPR027417">
    <property type="entry name" value="P-loop_NTPase"/>
</dbReference>
<dbReference type="PROSITE" id="PS00211">
    <property type="entry name" value="ABC_TRANSPORTER_1"/>
    <property type="match status" value="1"/>
</dbReference>
<evidence type="ECO:0000256" key="1">
    <source>
        <dbReference type="ARBA" id="ARBA00022448"/>
    </source>
</evidence>
<evidence type="ECO:0000259" key="5">
    <source>
        <dbReference type="PROSITE" id="PS50893"/>
    </source>
</evidence>
<proteinExistence type="inferred from homology"/>
<protein>
    <submittedName>
        <fullName evidence="6">ABC transporter related</fullName>
    </submittedName>
</protein>
<dbReference type="InterPro" id="IPR003593">
    <property type="entry name" value="AAA+_ATPase"/>
</dbReference>
<dbReference type="SUPFAM" id="SSF52540">
    <property type="entry name" value="P-loop containing nucleoside triphosphate hydrolases"/>
    <property type="match status" value="1"/>
</dbReference>
<sequence>MPTEILPAIDPERPLLILRGVSHGYREGDRRRPVLQGVDGDIGEGRFVALLGQSGSGKSTLLNLIAGLDTADSGSIMVRGLELNRLREPERTLFRRRHIGFVYQFFNLLPTLSVLENVALPAELNGLSADASRRRAAMLLEEVGLADRLDSFPDSLSGGEQQRVALARALVHDPALILADEPTGNLDSATGRHVLALLDQSVRMRGKTLLVATHSREVAERADAVWELRDGRLMS</sequence>
<evidence type="ECO:0000256" key="3">
    <source>
        <dbReference type="ARBA" id="ARBA00022840"/>
    </source>
</evidence>
<keyword evidence="7" id="KW-1185">Reference proteome</keyword>
<feature type="domain" description="ABC transporter" evidence="5">
    <location>
        <begin position="18"/>
        <end position="235"/>
    </location>
</feature>
<dbReference type="Gene3D" id="3.40.50.300">
    <property type="entry name" value="P-loop containing nucleotide triphosphate hydrolases"/>
    <property type="match status" value="1"/>
</dbReference>
<dbReference type="FunFam" id="3.40.50.300:FF:000032">
    <property type="entry name" value="Export ABC transporter ATP-binding protein"/>
    <property type="match status" value="1"/>
</dbReference>
<evidence type="ECO:0000256" key="2">
    <source>
        <dbReference type="ARBA" id="ARBA00022741"/>
    </source>
</evidence>
<dbReference type="InterPro" id="IPR003439">
    <property type="entry name" value="ABC_transporter-like_ATP-bd"/>
</dbReference>
<keyword evidence="3" id="KW-0067">ATP-binding</keyword>
<dbReference type="InterPro" id="IPR017871">
    <property type="entry name" value="ABC_transporter-like_CS"/>
</dbReference>
<reference evidence="6 7" key="1">
    <citation type="submission" date="2016-12" db="EMBL/GenBank/DDBJ databases">
        <title>Genome sequencing of Methylocaldum marinum.</title>
        <authorList>
            <person name="Takeuchi M."/>
            <person name="Kamagata Y."/>
            <person name="Hiraoka S."/>
            <person name="Oshima K."/>
            <person name="Hattori M."/>
            <person name="Iwasaki W."/>
        </authorList>
    </citation>
    <scope>NUCLEOTIDE SEQUENCE [LARGE SCALE GENOMIC DNA]</scope>
    <source>
        <strain evidence="6 7">S8</strain>
    </source>
</reference>
<dbReference type="KEGG" id="mmai:sS8_2262"/>
<dbReference type="Pfam" id="PF00005">
    <property type="entry name" value="ABC_tran"/>
    <property type="match status" value="1"/>
</dbReference>
<dbReference type="InterPro" id="IPR017911">
    <property type="entry name" value="MacB-like_ATP-bd"/>
</dbReference>
<name>A0A250KRS3_9GAMM</name>
<dbReference type="GO" id="GO:0005524">
    <property type="term" value="F:ATP binding"/>
    <property type="evidence" value="ECO:0007669"/>
    <property type="project" value="UniProtKB-KW"/>
</dbReference>
<dbReference type="GO" id="GO:1902495">
    <property type="term" value="C:transmembrane transporter complex"/>
    <property type="evidence" value="ECO:0007669"/>
    <property type="project" value="UniProtKB-ARBA"/>
</dbReference>
<evidence type="ECO:0000256" key="4">
    <source>
        <dbReference type="ARBA" id="ARBA00038388"/>
    </source>
</evidence>
<dbReference type="PROSITE" id="PS50893">
    <property type="entry name" value="ABC_TRANSPORTER_2"/>
    <property type="match status" value="1"/>
</dbReference>
<keyword evidence="1" id="KW-0813">Transport</keyword>
<keyword evidence="2" id="KW-0547">Nucleotide-binding</keyword>
<gene>
    <name evidence="6" type="ORF">sS8_2262</name>
</gene>
<dbReference type="InterPro" id="IPR015854">
    <property type="entry name" value="ABC_transpr_LolD-like"/>
</dbReference>
<dbReference type="SMART" id="SM00382">
    <property type="entry name" value="AAA"/>
    <property type="match status" value="1"/>
</dbReference>
<dbReference type="Proteomes" id="UP000266313">
    <property type="component" value="Chromosome"/>
</dbReference>
<dbReference type="CDD" id="cd03255">
    <property type="entry name" value="ABC_MJ0796_LolCDE_FtsE"/>
    <property type="match status" value="1"/>
</dbReference>
<dbReference type="GO" id="GO:0022857">
    <property type="term" value="F:transmembrane transporter activity"/>
    <property type="evidence" value="ECO:0007669"/>
    <property type="project" value="TreeGrafter"/>
</dbReference>
<dbReference type="GO" id="GO:0016887">
    <property type="term" value="F:ATP hydrolysis activity"/>
    <property type="evidence" value="ECO:0007669"/>
    <property type="project" value="InterPro"/>
</dbReference>
<dbReference type="GO" id="GO:0005886">
    <property type="term" value="C:plasma membrane"/>
    <property type="evidence" value="ECO:0007669"/>
    <property type="project" value="TreeGrafter"/>
</dbReference>
<evidence type="ECO:0000313" key="6">
    <source>
        <dbReference type="EMBL" id="BBA34214.1"/>
    </source>
</evidence>
<comment type="similarity">
    <text evidence="4">Belongs to the ABC transporter superfamily. Macrolide exporter (TC 3.A.1.122) family.</text>
</comment>